<feature type="compositionally biased region" description="Polar residues" evidence="1">
    <location>
        <begin position="184"/>
        <end position="200"/>
    </location>
</feature>
<evidence type="ECO:0000259" key="2">
    <source>
        <dbReference type="PROSITE" id="PS50181"/>
    </source>
</evidence>
<organism evidence="3 4">
    <name type="scientific">Terfezia boudieri ATCC MYA-4762</name>
    <dbReference type="NCBI Taxonomy" id="1051890"/>
    <lineage>
        <taxon>Eukaryota</taxon>
        <taxon>Fungi</taxon>
        <taxon>Dikarya</taxon>
        <taxon>Ascomycota</taxon>
        <taxon>Pezizomycotina</taxon>
        <taxon>Pezizomycetes</taxon>
        <taxon>Pezizales</taxon>
        <taxon>Pezizaceae</taxon>
        <taxon>Terfezia</taxon>
    </lineage>
</organism>
<dbReference type="OrthoDB" id="5333491at2759"/>
<evidence type="ECO:0000256" key="1">
    <source>
        <dbReference type="SAM" id="MobiDB-lite"/>
    </source>
</evidence>
<gene>
    <name evidence="3" type="ORF">L211DRAFT_870604</name>
</gene>
<dbReference type="InParanoid" id="A0A3N4LRC4"/>
<accession>A0A3N4LRC4</accession>
<name>A0A3N4LRC4_9PEZI</name>
<dbReference type="EMBL" id="ML121570">
    <property type="protein sequence ID" value="RPB20535.1"/>
    <property type="molecule type" value="Genomic_DNA"/>
</dbReference>
<protein>
    <recommendedName>
        <fullName evidence="2">F-box domain-containing protein</fullName>
    </recommendedName>
</protein>
<feature type="domain" description="F-box" evidence="2">
    <location>
        <begin position="1"/>
        <end position="50"/>
    </location>
</feature>
<dbReference type="SUPFAM" id="SSF81383">
    <property type="entry name" value="F-box domain"/>
    <property type="match status" value="1"/>
</dbReference>
<evidence type="ECO:0000313" key="3">
    <source>
        <dbReference type="EMBL" id="RPB20535.1"/>
    </source>
</evidence>
<feature type="region of interest" description="Disordered" evidence="1">
    <location>
        <begin position="173"/>
        <end position="206"/>
    </location>
</feature>
<dbReference type="InterPro" id="IPR036047">
    <property type="entry name" value="F-box-like_dom_sf"/>
</dbReference>
<dbReference type="InterPro" id="IPR001810">
    <property type="entry name" value="F-box_dom"/>
</dbReference>
<sequence>MPTLLDLPAELLLQILSYLRVGGNIPRQYSRICRHLQQFVDAENLRIFSLRSPDYHHFKAIFSYFPHRRRTLKVLNYIIVLPEYDRHREESELETCANDKAFLNALVPLFKILSTWEEKDGDNHDIDDSYRFTLVLNAVAKPRFSRAVWLSEREMGHSQVGTLESRRRLSYNHRNSGALPDSPLSDNVHTPRSFPRQSPVSLPPGAEANLSTINCVRCLRLNTHTSIDSNDSEFSRDVDLRVLPLLEARMIGLRPEGANTMTPDAPDIESDN</sequence>
<dbReference type="PROSITE" id="PS50181">
    <property type="entry name" value="FBOX"/>
    <property type="match status" value="1"/>
</dbReference>
<evidence type="ECO:0000313" key="4">
    <source>
        <dbReference type="Proteomes" id="UP000267821"/>
    </source>
</evidence>
<proteinExistence type="predicted"/>
<reference evidence="3 4" key="1">
    <citation type="journal article" date="2018" name="Nat. Ecol. Evol.">
        <title>Pezizomycetes genomes reveal the molecular basis of ectomycorrhizal truffle lifestyle.</title>
        <authorList>
            <person name="Murat C."/>
            <person name="Payen T."/>
            <person name="Noel B."/>
            <person name="Kuo A."/>
            <person name="Morin E."/>
            <person name="Chen J."/>
            <person name="Kohler A."/>
            <person name="Krizsan K."/>
            <person name="Balestrini R."/>
            <person name="Da Silva C."/>
            <person name="Montanini B."/>
            <person name="Hainaut M."/>
            <person name="Levati E."/>
            <person name="Barry K.W."/>
            <person name="Belfiori B."/>
            <person name="Cichocki N."/>
            <person name="Clum A."/>
            <person name="Dockter R.B."/>
            <person name="Fauchery L."/>
            <person name="Guy J."/>
            <person name="Iotti M."/>
            <person name="Le Tacon F."/>
            <person name="Lindquist E.A."/>
            <person name="Lipzen A."/>
            <person name="Malagnac F."/>
            <person name="Mello A."/>
            <person name="Molinier V."/>
            <person name="Miyauchi S."/>
            <person name="Poulain J."/>
            <person name="Riccioni C."/>
            <person name="Rubini A."/>
            <person name="Sitrit Y."/>
            <person name="Splivallo R."/>
            <person name="Traeger S."/>
            <person name="Wang M."/>
            <person name="Zifcakova L."/>
            <person name="Wipf D."/>
            <person name="Zambonelli A."/>
            <person name="Paolocci F."/>
            <person name="Nowrousian M."/>
            <person name="Ottonello S."/>
            <person name="Baldrian P."/>
            <person name="Spatafora J.W."/>
            <person name="Henrissat B."/>
            <person name="Nagy L.G."/>
            <person name="Aury J.M."/>
            <person name="Wincker P."/>
            <person name="Grigoriev I.V."/>
            <person name="Bonfante P."/>
            <person name="Martin F.M."/>
        </authorList>
    </citation>
    <scope>NUCLEOTIDE SEQUENCE [LARGE SCALE GENOMIC DNA]</scope>
    <source>
        <strain evidence="3 4">ATCC MYA-4762</strain>
    </source>
</reference>
<keyword evidence="4" id="KW-1185">Reference proteome</keyword>
<dbReference type="Proteomes" id="UP000267821">
    <property type="component" value="Unassembled WGS sequence"/>
</dbReference>
<dbReference type="AlphaFoldDB" id="A0A3N4LRC4"/>